<dbReference type="InterPro" id="IPR039425">
    <property type="entry name" value="RNA_pol_sigma-70-like"/>
</dbReference>
<sequence length="222" mass="25860">MQTVAFRHNLERSVKPTETDPLATDADQEPDAEYFIRLAFETDPKRGCELLFRAYYRDLCSTAIRFVYSRQAAEDIVGEVFLLFWNNQIYQTITTSYRAYLFRAVRNRAFNYIKFDLNRSASLELIPDDSEPDSVQQPDQILQLDELLRRINEIVRTLPLQAQRVFIMSRFDGRSHAEIAQELQINHKTVESHITRALSSLRHLLRQELCLLLLGLSYALGS</sequence>
<dbReference type="InterPro" id="IPR014284">
    <property type="entry name" value="RNA_pol_sigma-70_dom"/>
</dbReference>
<dbReference type="OrthoDB" id="1524077at2"/>
<dbReference type="InterPro" id="IPR013325">
    <property type="entry name" value="RNA_pol_sigma_r2"/>
</dbReference>
<keyword evidence="3" id="KW-0731">Sigma factor</keyword>
<dbReference type="Gene3D" id="1.10.1740.10">
    <property type="match status" value="1"/>
</dbReference>
<dbReference type="InterPro" id="IPR036388">
    <property type="entry name" value="WH-like_DNA-bd_sf"/>
</dbReference>
<dbReference type="Pfam" id="PF04542">
    <property type="entry name" value="Sigma70_r2"/>
    <property type="match status" value="1"/>
</dbReference>
<dbReference type="Pfam" id="PF08281">
    <property type="entry name" value="Sigma70_r4_2"/>
    <property type="match status" value="1"/>
</dbReference>
<dbReference type="NCBIfam" id="TIGR02985">
    <property type="entry name" value="Sig70_bacteroi1"/>
    <property type="match status" value="1"/>
</dbReference>
<accession>A0A327NXR6</accession>
<protein>
    <submittedName>
        <fullName evidence="7">RNA polymerase sigma-70 factor</fullName>
    </submittedName>
</protein>
<evidence type="ECO:0000256" key="2">
    <source>
        <dbReference type="ARBA" id="ARBA00023015"/>
    </source>
</evidence>
<evidence type="ECO:0000256" key="1">
    <source>
        <dbReference type="ARBA" id="ARBA00010641"/>
    </source>
</evidence>
<evidence type="ECO:0000256" key="4">
    <source>
        <dbReference type="ARBA" id="ARBA00023163"/>
    </source>
</evidence>
<evidence type="ECO:0000256" key="3">
    <source>
        <dbReference type="ARBA" id="ARBA00023082"/>
    </source>
</evidence>
<gene>
    <name evidence="7" type="ORF">HMF3257_31355</name>
</gene>
<dbReference type="PANTHER" id="PTHR43133">
    <property type="entry name" value="RNA POLYMERASE ECF-TYPE SIGMA FACTO"/>
    <property type="match status" value="1"/>
</dbReference>
<dbReference type="GO" id="GO:0003677">
    <property type="term" value="F:DNA binding"/>
    <property type="evidence" value="ECO:0007669"/>
    <property type="project" value="InterPro"/>
</dbReference>
<comment type="caution">
    <text evidence="7">The sequence shown here is derived from an EMBL/GenBank/DDBJ whole genome shotgun (WGS) entry which is preliminary data.</text>
</comment>
<keyword evidence="2" id="KW-0805">Transcription regulation</keyword>
<dbReference type="GO" id="GO:0016987">
    <property type="term" value="F:sigma factor activity"/>
    <property type="evidence" value="ECO:0007669"/>
    <property type="project" value="UniProtKB-KW"/>
</dbReference>
<dbReference type="SUPFAM" id="SSF88946">
    <property type="entry name" value="Sigma2 domain of RNA polymerase sigma factors"/>
    <property type="match status" value="1"/>
</dbReference>
<dbReference type="Proteomes" id="UP000249016">
    <property type="component" value="Unassembled WGS sequence"/>
</dbReference>
<dbReference type="InterPro" id="IPR007627">
    <property type="entry name" value="RNA_pol_sigma70_r2"/>
</dbReference>
<dbReference type="InterPro" id="IPR013249">
    <property type="entry name" value="RNA_pol_sigma70_r4_t2"/>
</dbReference>
<evidence type="ECO:0000259" key="6">
    <source>
        <dbReference type="Pfam" id="PF08281"/>
    </source>
</evidence>
<dbReference type="EMBL" id="QLII01000001">
    <property type="protein sequence ID" value="RAI78684.1"/>
    <property type="molecule type" value="Genomic_DNA"/>
</dbReference>
<name>A0A327NXR6_9BACT</name>
<keyword evidence="4" id="KW-0804">Transcription</keyword>
<evidence type="ECO:0000313" key="7">
    <source>
        <dbReference type="EMBL" id="RAI78684.1"/>
    </source>
</evidence>
<dbReference type="AlphaFoldDB" id="A0A327NXR6"/>
<dbReference type="InterPro" id="IPR014327">
    <property type="entry name" value="RNA_pol_sigma70_bacteroid"/>
</dbReference>
<organism evidence="7 8">
    <name type="scientific">Spirosoma telluris</name>
    <dbReference type="NCBI Taxonomy" id="2183553"/>
    <lineage>
        <taxon>Bacteria</taxon>
        <taxon>Pseudomonadati</taxon>
        <taxon>Bacteroidota</taxon>
        <taxon>Cytophagia</taxon>
        <taxon>Cytophagales</taxon>
        <taxon>Cytophagaceae</taxon>
        <taxon>Spirosoma</taxon>
    </lineage>
</organism>
<comment type="similarity">
    <text evidence="1">Belongs to the sigma-70 factor family. ECF subfamily.</text>
</comment>
<dbReference type="PANTHER" id="PTHR43133:SF46">
    <property type="entry name" value="RNA POLYMERASE SIGMA-70 FACTOR ECF SUBFAMILY"/>
    <property type="match status" value="1"/>
</dbReference>
<dbReference type="Gene3D" id="1.10.10.10">
    <property type="entry name" value="Winged helix-like DNA-binding domain superfamily/Winged helix DNA-binding domain"/>
    <property type="match status" value="1"/>
</dbReference>
<evidence type="ECO:0000313" key="8">
    <source>
        <dbReference type="Proteomes" id="UP000249016"/>
    </source>
</evidence>
<keyword evidence="8" id="KW-1185">Reference proteome</keyword>
<dbReference type="InterPro" id="IPR013324">
    <property type="entry name" value="RNA_pol_sigma_r3/r4-like"/>
</dbReference>
<dbReference type="NCBIfam" id="TIGR02937">
    <property type="entry name" value="sigma70-ECF"/>
    <property type="match status" value="1"/>
</dbReference>
<dbReference type="GO" id="GO:0006352">
    <property type="term" value="P:DNA-templated transcription initiation"/>
    <property type="evidence" value="ECO:0007669"/>
    <property type="project" value="InterPro"/>
</dbReference>
<reference evidence="7 8" key="1">
    <citation type="submission" date="2018-06" db="EMBL/GenBank/DDBJ databases">
        <title>Spirosoma sp. HMF3257 Genome sequencing and assembly.</title>
        <authorList>
            <person name="Kang H."/>
            <person name="Cha I."/>
            <person name="Kim H."/>
            <person name="Kang J."/>
            <person name="Joh K."/>
        </authorList>
    </citation>
    <scope>NUCLEOTIDE SEQUENCE [LARGE SCALE GENOMIC DNA]</scope>
    <source>
        <strain evidence="7 8">HMF3257</strain>
    </source>
</reference>
<dbReference type="CDD" id="cd06171">
    <property type="entry name" value="Sigma70_r4"/>
    <property type="match status" value="1"/>
</dbReference>
<feature type="domain" description="RNA polymerase sigma-70 region 2" evidence="5">
    <location>
        <begin position="51"/>
        <end position="114"/>
    </location>
</feature>
<dbReference type="SUPFAM" id="SSF88659">
    <property type="entry name" value="Sigma3 and sigma4 domains of RNA polymerase sigma factors"/>
    <property type="match status" value="1"/>
</dbReference>
<proteinExistence type="inferred from homology"/>
<evidence type="ECO:0000259" key="5">
    <source>
        <dbReference type="Pfam" id="PF04542"/>
    </source>
</evidence>
<feature type="domain" description="RNA polymerase sigma factor 70 region 4 type 2" evidence="6">
    <location>
        <begin position="149"/>
        <end position="200"/>
    </location>
</feature>